<dbReference type="AlphaFoldDB" id="A0A2J6PPU8"/>
<evidence type="ECO:0000313" key="3">
    <source>
        <dbReference type="Proteomes" id="UP000235672"/>
    </source>
</evidence>
<dbReference type="InterPro" id="IPR010730">
    <property type="entry name" value="HET"/>
</dbReference>
<dbReference type="EMBL" id="KZ613508">
    <property type="protein sequence ID" value="PMD16052.1"/>
    <property type="molecule type" value="Genomic_DNA"/>
</dbReference>
<sequence>MATTSRCEFCVPLVIETSSQKEKIIFEHHASLSDLISCAETKFCHICHLFWASIQRLCSEEHLHQHLSGKSPSGTNRVYDHRMFLVVCQRYGNIMNINVWGEQPHIGERLGYLQICGLGISEPLPPSYLHERGSTKSWENYTRISMTKRWLSTCQNTHAYCGGSHPQSMPTRLVDLGDPSRKQQNPKLLLSEGLLGRYLALSYSWGIGRGIHKTKLTTQNLAAFRCEIVESSMTRTHRESLQIARELGYQYIWIDALCIIQGRDKESRDDWARQAIKIPEIYGNADLTIVAGRSDDSRKGFLKVAPAYSPPVPPIPLLFRSQGTDWAPCYISLGRAATTGPVDKRAWCFQEKMLSRRMIVYGEQEVFFNCREGTEFEDCAPILDRRDRDCWFQLSIDKTLDGKLKTAMEHEQAPMHQTPGFSQADILDTWYILTIEYSKREMFDPLDNFAALSGVTLRFQSALAKLSTSVPRYLAGLWEVDMIRGLLWRRSITYVDPFAIVYESDRHIPLHIPIGINGAQEGREIVRAPSWSWMALQGDIDQLPRSSVNLPINGLQDPSTFRCTPMNSDGTWSPDTWHPGIVKDLPLPFRLEVFGRPRRVRCSKWPASVLMFRGIPPIESMFLYGGREGMVRQTVMLEGVEIPAVPVDELDDGFWSRIIGVGLFDLESERPPEMLWAMCLTTREGLLLQLDDNGSYSRLGVFGIENHEAMFNRISPRKVVLV</sequence>
<dbReference type="Proteomes" id="UP000235672">
    <property type="component" value="Unassembled WGS sequence"/>
</dbReference>
<gene>
    <name evidence="2" type="ORF">NA56DRAFT_692831</name>
</gene>
<evidence type="ECO:0000259" key="1">
    <source>
        <dbReference type="Pfam" id="PF06985"/>
    </source>
</evidence>
<reference evidence="2 3" key="1">
    <citation type="submission" date="2016-05" db="EMBL/GenBank/DDBJ databases">
        <title>A degradative enzymes factory behind the ericoid mycorrhizal symbiosis.</title>
        <authorList>
            <consortium name="DOE Joint Genome Institute"/>
            <person name="Martino E."/>
            <person name="Morin E."/>
            <person name="Grelet G."/>
            <person name="Kuo A."/>
            <person name="Kohler A."/>
            <person name="Daghino S."/>
            <person name="Barry K."/>
            <person name="Choi C."/>
            <person name="Cichocki N."/>
            <person name="Clum A."/>
            <person name="Copeland A."/>
            <person name="Hainaut M."/>
            <person name="Haridas S."/>
            <person name="Labutti K."/>
            <person name="Lindquist E."/>
            <person name="Lipzen A."/>
            <person name="Khouja H.-R."/>
            <person name="Murat C."/>
            <person name="Ohm R."/>
            <person name="Olson A."/>
            <person name="Spatafora J."/>
            <person name="Veneault-Fourrey C."/>
            <person name="Henrissat B."/>
            <person name="Grigoriev I."/>
            <person name="Martin F."/>
            <person name="Perotto S."/>
        </authorList>
    </citation>
    <scope>NUCLEOTIDE SEQUENCE [LARGE SCALE GENOMIC DNA]</scope>
    <source>
        <strain evidence="2 3">UAMH 7357</strain>
    </source>
</reference>
<dbReference type="Pfam" id="PF06985">
    <property type="entry name" value="HET"/>
    <property type="match status" value="1"/>
</dbReference>
<dbReference type="OrthoDB" id="5125733at2759"/>
<protein>
    <submittedName>
        <fullName evidence="2">HET-domain-containing protein</fullName>
    </submittedName>
</protein>
<dbReference type="PANTHER" id="PTHR33112">
    <property type="entry name" value="DOMAIN PROTEIN, PUTATIVE-RELATED"/>
    <property type="match status" value="1"/>
</dbReference>
<evidence type="ECO:0000313" key="2">
    <source>
        <dbReference type="EMBL" id="PMD16052.1"/>
    </source>
</evidence>
<dbReference type="PANTHER" id="PTHR33112:SF10">
    <property type="entry name" value="TOL"/>
    <property type="match status" value="1"/>
</dbReference>
<feature type="domain" description="Heterokaryon incompatibility" evidence="1">
    <location>
        <begin position="198"/>
        <end position="351"/>
    </location>
</feature>
<organism evidence="2 3">
    <name type="scientific">Hyaloscypha hepaticicola</name>
    <dbReference type="NCBI Taxonomy" id="2082293"/>
    <lineage>
        <taxon>Eukaryota</taxon>
        <taxon>Fungi</taxon>
        <taxon>Dikarya</taxon>
        <taxon>Ascomycota</taxon>
        <taxon>Pezizomycotina</taxon>
        <taxon>Leotiomycetes</taxon>
        <taxon>Helotiales</taxon>
        <taxon>Hyaloscyphaceae</taxon>
        <taxon>Hyaloscypha</taxon>
    </lineage>
</organism>
<accession>A0A2J6PPU8</accession>
<proteinExistence type="predicted"/>
<keyword evidence="3" id="KW-1185">Reference proteome</keyword>
<dbReference type="STRING" id="1745343.A0A2J6PPU8"/>
<name>A0A2J6PPU8_9HELO</name>